<keyword evidence="16" id="KW-1185">Reference proteome</keyword>
<dbReference type="InterPro" id="IPR011006">
    <property type="entry name" value="CheY-like_superfamily"/>
</dbReference>
<comment type="catalytic activity">
    <reaction evidence="1">
        <text>ATP + protein L-histidine = ADP + protein N-phospho-L-histidine.</text>
        <dbReference type="EC" id="2.7.13.3"/>
    </reaction>
</comment>
<feature type="modified residue" description="4-aspartylphosphate" evidence="11">
    <location>
        <position position="814"/>
    </location>
</feature>
<dbReference type="InterPro" id="IPR036097">
    <property type="entry name" value="HisK_dim/P_sf"/>
</dbReference>
<dbReference type="InterPro" id="IPR003661">
    <property type="entry name" value="HisK_dim/P_dom"/>
</dbReference>
<feature type="domain" description="Response regulatory" evidence="13">
    <location>
        <begin position="908"/>
        <end position="1026"/>
    </location>
</feature>
<dbReference type="SMART" id="SM00388">
    <property type="entry name" value="HisKA"/>
    <property type="match status" value="1"/>
</dbReference>
<accession>W4LY30</accession>
<dbReference type="EC" id="2.7.13.3" evidence="2"/>
<keyword evidence="3 11" id="KW-0597">Phosphoprotein</keyword>
<evidence type="ECO:0000259" key="12">
    <source>
        <dbReference type="PROSITE" id="PS50109"/>
    </source>
</evidence>
<dbReference type="AlphaFoldDB" id="W4LY30"/>
<dbReference type="PRINTS" id="PR00344">
    <property type="entry name" value="BCTRLSENSOR"/>
</dbReference>
<feature type="non-terminal residue" evidence="15">
    <location>
        <position position="1033"/>
    </location>
</feature>
<reference evidence="15 16" key="1">
    <citation type="journal article" date="2014" name="Nature">
        <title>An environmental bacterial taxon with a large and distinct metabolic repertoire.</title>
        <authorList>
            <person name="Wilson M.C."/>
            <person name="Mori T."/>
            <person name="Ruckert C."/>
            <person name="Uria A.R."/>
            <person name="Helf M.J."/>
            <person name="Takada K."/>
            <person name="Gernert C."/>
            <person name="Steffens U.A."/>
            <person name="Heycke N."/>
            <person name="Schmitt S."/>
            <person name="Rinke C."/>
            <person name="Helfrich E.J."/>
            <person name="Brachmann A.O."/>
            <person name="Gurgui C."/>
            <person name="Wakimoto T."/>
            <person name="Kracht M."/>
            <person name="Crusemann M."/>
            <person name="Hentschel U."/>
            <person name="Abe I."/>
            <person name="Matsunaga S."/>
            <person name="Kalinowski J."/>
            <person name="Takeyama H."/>
            <person name="Piel J."/>
        </authorList>
    </citation>
    <scope>NUCLEOTIDE SEQUENCE [LARGE SCALE GENOMIC DNA]</scope>
    <source>
        <strain evidence="16">TSY1</strain>
    </source>
</reference>
<dbReference type="SUPFAM" id="SSF55781">
    <property type="entry name" value="GAF domain-like"/>
    <property type="match status" value="1"/>
</dbReference>
<comment type="caution">
    <text evidence="15">The sequence shown here is derived from an EMBL/GenBank/DDBJ whole genome shotgun (WGS) entry which is preliminary data.</text>
</comment>
<dbReference type="Pfam" id="PF00512">
    <property type="entry name" value="HisKA"/>
    <property type="match status" value="1"/>
</dbReference>
<dbReference type="HOGENOM" id="CLU_000445_114_15_7"/>
<dbReference type="PROSITE" id="PS50110">
    <property type="entry name" value="RESPONSE_REGULATORY"/>
    <property type="match status" value="2"/>
</dbReference>
<evidence type="ECO:0000259" key="13">
    <source>
        <dbReference type="PROSITE" id="PS50110"/>
    </source>
</evidence>
<dbReference type="PROSITE" id="PS50112">
    <property type="entry name" value="PAS"/>
    <property type="match status" value="1"/>
</dbReference>
<dbReference type="GO" id="GO:0000155">
    <property type="term" value="F:phosphorelay sensor kinase activity"/>
    <property type="evidence" value="ECO:0007669"/>
    <property type="project" value="InterPro"/>
</dbReference>
<proteinExistence type="predicted"/>
<keyword evidence="8" id="KW-0902">Two-component regulatory system</keyword>
<dbReference type="InterPro" id="IPR001789">
    <property type="entry name" value="Sig_transdc_resp-reg_receiver"/>
</dbReference>
<evidence type="ECO:0000256" key="8">
    <source>
        <dbReference type="ARBA" id="ARBA00023012"/>
    </source>
</evidence>
<evidence type="ECO:0000256" key="6">
    <source>
        <dbReference type="ARBA" id="ARBA00022777"/>
    </source>
</evidence>
<feature type="domain" description="Response regulatory" evidence="13">
    <location>
        <begin position="761"/>
        <end position="881"/>
    </location>
</feature>
<evidence type="ECO:0000256" key="3">
    <source>
        <dbReference type="ARBA" id="ARBA00022553"/>
    </source>
</evidence>
<comment type="subunit">
    <text evidence="9">At low DSF concentrations, interacts with RpfF.</text>
</comment>
<dbReference type="PANTHER" id="PTHR45339">
    <property type="entry name" value="HYBRID SIGNAL TRANSDUCTION HISTIDINE KINASE J"/>
    <property type="match status" value="1"/>
</dbReference>
<dbReference type="Gene3D" id="3.30.565.10">
    <property type="entry name" value="Histidine kinase-like ATPase, C-terminal domain"/>
    <property type="match status" value="1"/>
</dbReference>
<dbReference type="Gene3D" id="3.30.450.40">
    <property type="match status" value="1"/>
</dbReference>
<dbReference type="InterPro" id="IPR036890">
    <property type="entry name" value="HATPase_C_sf"/>
</dbReference>
<dbReference type="Pfam" id="PF02518">
    <property type="entry name" value="HATPase_c"/>
    <property type="match status" value="1"/>
</dbReference>
<dbReference type="Gene3D" id="3.40.50.2300">
    <property type="match status" value="2"/>
</dbReference>
<evidence type="ECO:0000256" key="7">
    <source>
        <dbReference type="ARBA" id="ARBA00022840"/>
    </source>
</evidence>
<dbReference type="SUPFAM" id="SSF55874">
    <property type="entry name" value="ATPase domain of HSP90 chaperone/DNA topoisomerase II/histidine kinase"/>
    <property type="match status" value="1"/>
</dbReference>
<evidence type="ECO:0000256" key="11">
    <source>
        <dbReference type="PROSITE-ProRule" id="PRU00169"/>
    </source>
</evidence>
<evidence type="ECO:0000256" key="5">
    <source>
        <dbReference type="ARBA" id="ARBA00022741"/>
    </source>
</evidence>
<dbReference type="InterPro" id="IPR000014">
    <property type="entry name" value="PAS"/>
</dbReference>
<dbReference type="SMART" id="SM00091">
    <property type="entry name" value="PAS"/>
    <property type="match status" value="1"/>
</dbReference>
<evidence type="ECO:0000256" key="2">
    <source>
        <dbReference type="ARBA" id="ARBA00012438"/>
    </source>
</evidence>
<dbReference type="SMART" id="SM00387">
    <property type="entry name" value="HATPase_c"/>
    <property type="match status" value="1"/>
</dbReference>
<keyword evidence="7" id="KW-0067">ATP-binding</keyword>
<dbReference type="FunFam" id="1.10.287.130:FF:000002">
    <property type="entry name" value="Two-component osmosensing histidine kinase"/>
    <property type="match status" value="1"/>
</dbReference>
<evidence type="ECO:0000313" key="16">
    <source>
        <dbReference type="Proteomes" id="UP000019141"/>
    </source>
</evidence>
<gene>
    <name evidence="15" type="ORF">ETSY1_02135</name>
</gene>
<feature type="domain" description="PAS" evidence="14">
    <location>
        <begin position="215"/>
        <end position="285"/>
    </location>
</feature>
<dbReference type="FunFam" id="3.30.565.10:FF:000010">
    <property type="entry name" value="Sensor histidine kinase RcsC"/>
    <property type="match status" value="1"/>
</dbReference>
<protein>
    <recommendedName>
        <fullName evidence="10">Sensory/regulatory protein RpfC</fullName>
        <ecNumber evidence="2">2.7.13.3</ecNumber>
    </recommendedName>
</protein>
<sequence length="1033" mass="113289">MQDLVLGSQTTETSELSTSWLVLGILNEAILSFSRQDHLGGFWTKVCESSRWIVPSQRMCVLLKTEDDRCQVVGQLEGGHTQVTLTGTYPISKDAIGVALHKKHVQWIENSQDRVAPTDALRQWLIAGQTAETAVTLVAAPLQEQTGNLGALLFVLSDHHLYNRVLLTSCASVYALHVGMTYTHIKTTEALARVNQQFEDELHERMKVETSLRRSEAQFRNIFDHSNEAIFLIDPEADKILDANPRACQMLQYDREALLALAISDIHPHEMSELRAFAGFVFEQGYGKSRDLSCLTHAGEQIPADISASRIEIAGKPCLLAMVRDITEQKRAQMLQVGQNRVLEWIAARKPLTEVFTRLIEVIEEQMPGSLASLLLLDENRRLRLGAAPTLPERYNQAIDGIEIGPAVGSCGTAAYRGERVMVDDIAHDPLWTDYRDLALAYGLQACWSQPILSVSGQVLGTFAIYYREPKSPTPADLQVINLATHLASLAITGTRVENELKAAKEEAETANRYKSEFLANMSHEIRTPMNGVIGMTGLLLDTELTREQQEYAETVRRSGEALLALINDILDFSKIEAGKMQLEIIDFDLRTTVEDVLDLLAEQAYRKGLRLACLVHASVPKWVAGDPGRLRQILTNLVGNAVKFTETGEVVVHVGLGPEGARGAMIHFAVTDTGIGIPPEGQRLLFQAFSQADASTTRKFGGTGLGLAICKRLVEQMGGEISVESTPGQGSTFQFAAHLPTRPAPPSATPLHNVNLYGLRVLCVDNDATNQLVLETQLSAWGMQVDCVEDGPQALNRLRAVHGEARYAIVILDFHMTGMDGLALARAIKADANLASIPLVLLTSVGRRGDGEAALKAGIAAYLNKPIRQSQLYNCLATIVAGPIEPEPTSLLTRHRLAEMQAESRTRILLAEDNIVNQKVAVRMLEKLGCRVDVAANGQEAVEASGQIAYTLILMDCHMPEMDGYEATEAIRHRESQTGGHIPIVAMTANAMQGDREQCLAAGMDDYISKPVKPKDLSAMLQRWVPMLVSGH</sequence>
<dbReference type="CDD" id="cd16922">
    <property type="entry name" value="HATPase_EvgS-ArcB-TorS-like"/>
    <property type="match status" value="1"/>
</dbReference>
<dbReference type="InterPro" id="IPR003594">
    <property type="entry name" value="HATPase_dom"/>
</dbReference>
<evidence type="ECO:0000256" key="9">
    <source>
        <dbReference type="ARBA" id="ARBA00064003"/>
    </source>
</evidence>
<dbReference type="InterPro" id="IPR005467">
    <property type="entry name" value="His_kinase_dom"/>
</dbReference>
<evidence type="ECO:0000256" key="10">
    <source>
        <dbReference type="ARBA" id="ARBA00068150"/>
    </source>
</evidence>
<dbReference type="EMBL" id="AZHW01000105">
    <property type="protein sequence ID" value="ETX02830.1"/>
    <property type="molecule type" value="Genomic_DNA"/>
</dbReference>
<feature type="domain" description="Histidine kinase" evidence="12">
    <location>
        <begin position="521"/>
        <end position="742"/>
    </location>
</feature>
<dbReference type="CDD" id="cd00130">
    <property type="entry name" value="PAS"/>
    <property type="match status" value="1"/>
</dbReference>
<dbReference type="Proteomes" id="UP000019141">
    <property type="component" value="Unassembled WGS sequence"/>
</dbReference>
<dbReference type="PROSITE" id="PS50109">
    <property type="entry name" value="HIS_KIN"/>
    <property type="match status" value="1"/>
</dbReference>
<dbReference type="SUPFAM" id="SSF55785">
    <property type="entry name" value="PYP-like sensor domain (PAS domain)"/>
    <property type="match status" value="1"/>
</dbReference>
<keyword evidence="6" id="KW-0418">Kinase</keyword>
<feature type="modified residue" description="4-aspartylphosphate" evidence="11">
    <location>
        <position position="957"/>
    </location>
</feature>
<dbReference type="SMART" id="SM00448">
    <property type="entry name" value="REC"/>
    <property type="match status" value="2"/>
</dbReference>
<dbReference type="GO" id="GO:0005524">
    <property type="term" value="F:ATP binding"/>
    <property type="evidence" value="ECO:0007669"/>
    <property type="project" value="UniProtKB-KW"/>
</dbReference>
<evidence type="ECO:0000313" key="15">
    <source>
        <dbReference type="EMBL" id="ETX02830.1"/>
    </source>
</evidence>
<dbReference type="InterPro" id="IPR029016">
    <property type="entry name" value="GAF-like_dom_sf"/>
</dbReference>
<dbReference type="SUPFAM" id="SSF47384">
    <property type="entry name" value="Homodimeric domain of signal transducing histidine kinase"/>
    <property type="match status" value="1"/>
</dbReference>
<keyword evidence="4" id="KW-0808">Transferase</keyword>
<dbReference type="CDD" id="cd00082">
    <property type="entry name" value="HisKA"/>
    <property type="match status" value="1"/>
</dbReference>
<dbReference type="InterPro" id="IPR004358">
    <property type="entry name" value="Sig_transdc_His_kin-like_C"/>
</dbReference>
<dbReference type="Gene3D" id="3.30.450.20">
    <property type="entry name" value="PAS domain"/>
    <property type="match status" value="1"/>
</dbReference>
<keyword evidence="5" id="KW-0547">Nucleotide-binding</keyword>
<dbReference type="InterPro" id="IPR035965">
    <property type="entry name" value="PAS-like_dom_sf"/>
</dbReference>
<organism evidence="15 16">
    <name type="scientific">Entotheonella factor</name>
    <dbReference type="NCBI Taxonomy" id="1429438"/>
    <lineage>
        <taxon>Bacteria</taxon>
        <taxon>Pseudomonadati</taxon>
        <taxon>Nitrospinota/Tectimicrobiota group</taxon>
        <taxon>Candidatus Tectimicrobiota</taxon>
        <taxon>Candidatus Entotheonellia</taxon>
        <taxon>Candidatus Entotheonellales</taxon>
        <taxon>Candidatus Entotheonellaceae</taxon>
        <taxon>Candidatus Entotheonella</taxon>
    </lineage>
</organism>
<dbReference type="Gene3D" id="1.10.287.130">
    <property type="match status" value="1"/>
</dbReference>
<dbReference type="Pfam" id="PF13185">
    <property type="entry name" value="GAF_2"/>
    <property type="match status" value="1"/>
</dbReference>
<dbReference type="Pfam" id="PF00072">
    <property type="entry name" value="Response_reg"/>
    <property type="match status" value="2"/>
</dbReference>
<dbReference type="Pfam" id="PF13188">
    <property type="entry name" value="PAS_8"/>
    <property type="match status" value="1"/>
</dbReference>
<evidence type="ECO:0000256" key="4">
    <source>
        <dbReference type="ARBA" id="ARBA00022679"/>
    </source>
</evidence>
<evidence type="ECO:0000256" key="1">
    <source>
        <dbReference type="ARBA" id="ARBA00000085"/>
    </source>
</evidence>
<dbReference type="SUPFAM" id="SSF52172">
    <property type="entry name" value="CheY-like"/>
    <property type="match status" value="2"/>
</dbReference>
<dbReference type="InterPro" id="IPR003018">
    <property type="entry name" value="GAF"/>
</dbReference>
<dbReference type="PANTHER" id="PTHR45339:SF1">
    <property type="entry name" value="HYBRID SIGNAL TRANSDUCTION HISTIDINE KINASE J"/>
    <property type="match status" value="1"/>
</dbReference>
<dbReference type="CDD" id="cd17546">
    <property type="entry name" value="REC_hyHK_CKI1_RcsC-like"/>
    <property type="match status" value="2"/>
</dbReference>
<evidence type="ECO:0000259" key="14">
    <source>
        <dbReference type="PROSITE" id="PS50112"/>
    </source>
</evidence>
<dbReference type="SMART" id="SM00065">
    <property type="entry name" value="GAF"/>
    <property type="match status" value="1"/>
</dbReference>
<dbReference type="NCBIfam" id="TIGR00229">
    <property type="entry name" value="sensory_box"/>
    <property type="match status" value="1"/>
</dbReference>
<name>W4LY30_ENTF1</name>